<dbReference type="InterPro" id="IPR011711">
    <property type="entry name" value="GntR_C"/>
</dbReference>
<dbReference type="EMBL" id="MIGB01000020">
    <property type="protein sequence ID" value="OSY38890.1"/>
    <property type="molecule type" value="Genomic_DNA"/>
</dbReference>
<accession>A0A1Y2MUM6</accession>
<dbReference type="RefSeq" id="WP_197719938.1">
    <property type="nucleotide sequence ID" value="NZ_AP018920.1"/>
</dbReference>
<dbReference type="Pfam" id="PF00392">
    <property type="entry name" value="GntR"/>
    <property type="match status" value="1"/>
</dbReference>
<comment type="caution">
    <text evidence="5">The sequence shown here is derived from an EMBL/GenBank/DDBJ whole genome shotgun (WGS) entry which is preliminary data.</text>
</comment>
<dbReference type="CDD" id="cd07377">
    <property type="entry name" value="WHTH_GntR"/>
    <property type="match status" value="1"/>
</dbReference>
<dbReference type="GO" id="GO:0003700">
    <property type="term" value="F:DNA-binding transcription factor activity"/>
    <property type="evidence" value="ECO:0007669"/>
    <property type="project" value="InterPro"/>
</dbReference>
<dbReference type="SMART" id="SM00895">
    <property type="entry name" value="FCD"/>
    <property type="match status" value="1"/>
</dbReference>
<dbReference type="PANTHER" id="PTHR43537:SF51">
    <property type="entry name" value="HTH-TYPE TRANSCRIPTIONAL REGULATOR LGOR-RELATED"/>
    <property type="match status" value="1"/>
</dbReference>
<feature type="domain" description="HTH gntR-type" evidence="4">
    <location>
        <begin position="9"/>
        <end position="76"/>
    </location>
</feature>
<dbReference type="STRING" id="2074.BG845_03762"/>
<dbReference type="SUPFAM" id="SSF46785">
    <property type="entry name" value="Winged helix' DNA-binding domain"/>
    <property type="match status" value="1"/>
</dbReference>
<sequence>MTVPRLVTESLADRAYRVLRAEITHGRLEQGERLDVTAIGETMGVSKTPLREALSRLEGDQLVVTRPRSGTYVAHITADDIDEMCGMRKAIEWFATREATLRMPDRVKRDLREEIVAADEAMTRGDHEPFFVSDMNLHRTIVEHAGNARMLAVRDSIEAYLEWLRIAGANGTHRSSGAAARHHEIIDAMIDGDADRAQRAAAVHVDEVREWTLEDFRVTTRPIAT</sequence>
<dbReference type="Pfam" id="PF07729">
    <property type="entry name" value="FCD"/>
    <property type="match status" value="1"/>
</dbReference>
<gene>
    <name evidence="5" type="primary">ydfH_4</name>
    <name evidence="5" type="ORF">BG845_03762</name>
</gene>
<keyword evidence="6" id="KW-1185">Reference proteome</keyword>
<evidence type="ECO:0000313" key="6">
    <source>
        <dbReference type="Proteomes" id="UP000194360"/>
    </source>
</evidence>
<dbReference type="InterPro" id="IPR008920">
    <property type="entry name" value="TF_FadR/GntR_C"/>
</dbReference>
<keyword evidence="3" id="KW-0804">Transcription</keyword>
<evidence type="ECO:0000256" key="3">
    <source>
        <dbReference type="ARBA" id="ARBA00023163"/>
    </source>
</evidence>
<dbReference type="InterPro" id="IPR036390">
    <property type="entry name" value="WH_DNA-bd_sf"/>
</dbReference>
<dbReference type="SMART" id="SM00345">
    <property type="entry name" value="HTH_GNTR"/>
    <property type="match status" value="1"/>
</dbReference>
<dbReference type="PROSITE" id="PS50949">
    <property type="entry name" value="HTH_GNTR"/>
    <property type="match status" value="1"/>
</dbReference>
<name>A0A1Y2MUM6_PSEAH</name>
<dbReference type="GO" id="GO:0003677">
    <property type="term" value="F:DNA binding"/>
    <property type="evidence" value="ECO:0007669"/>
    <property type="project" value="UniProtKB-KW"/>
</dbReference>
<organism evidence="5 6">
    <name type="scientific">Pseudonocardia autotrophica</name>
    <name type="common">Amycolata autotrophica</name>
    <name type="synonym">Nocardia autotrophica</name>
    <dbReference type="NCBI Taxonomy" id="2074"/>
    <lineage>
        <taxon>Bacteria</taxon>
        <taxon>Bacillati</taxon>
        <taxon>Actinomycetota</taxon>
        <taxon>Actinomycetes</taxon>
        <taxon>Pseudonocardiales</taxon>
        <taxon>Pseudonocardiaceae</taxon>
        <taxon>Pseudonocardia</taxon>
    </lineage>
</organism>
<dbReference type="Gene3D" id="1.10.10.10">
    <property type="entry name" value="Winged helix-like DNA-binding domain superfamily/Winged helix DNA-binding domain"/>
    <property type="match status" value="1"/>
</dbReference>
<evidence type="ECO:0000313" key="5">
    <source>
        <dbReference type="EMBL" id="OSY38890.1"/>
    </source>
</evidence>
<keyword evidence="2" id="KW-0238">DNA-binding</keyword>
<dbReference type="Proteomes" id="UP000194360">
    <property type="component" value="Unassembled WGS sequence"/>
</dbReference>
<dbReference type="Gene3D" id="1.20.120.530">
    <property type="entry name" value="GntR ligand-binding domain-like"/>
    <property type="match status" value="1"/>
</dbReference>
<evidence type="ECO:0000259" key="4">
    <source>
        <dbReference type="PROSITE" id="PS50949"/>
    </source>
</evidence>
<proteinExistence type="predicted"/>
<evidence type="ECO:0000256" key="1">
    <source>
        <dbReference type="ARBA" id="ARBA00023015"/>
    </source>
</evidence>
<dbReference type="InterPro" id="IPR036388">
    <property type="entry name" value="WH-like_DNA-bd_sf"/>
</dbReference>
<evidence type="ECO:0000256" key="2">
    <source>
        <dbReference type="ARBA" id="ARBA00023125"/>
    </source>
</evidence>
<protein>
    <submittedName>
        <fullName evidence="5">Putative HTH-type transcriptional regulator YdfH</fullName>
    </submittedName>
</protein>
<dbReference type="PANTHER" id="PTHR43537">
    <property type="entry name" value="TRANSCRIPTIONAL REGULATOR, GNTR FAMILY"/>
    <property type="match status" value="1"/>
</dbReference>
<dbReference type="InterPro" id="IPR000524">
    <property type="entry name" value="Tscrpt_reg_HTH_GntR"/>
</dbReference>
<dbReference type="AlphaFoldDB" id="A0A1Y2MUM6"/>
<dbReference type="SUPFAM" id="SSF48008">
    <property type="entry name" value="GntR ligand-binding domain-like"/>
    <property type="match status" value="1"/>
</dbReference>
<keyword evidence="1" id="KW-0805">Transcription regulation</keyword>
<reference evidence="5 6" key="1">
    <citation type="submission" date="2016-09" db="EMBL/GenBank/DDBJ databases">
        <title>Pseudonocardia autotrophica DSM535, a candidate organism with high potential of specific P450 cytochromes.</title>
        <authorList>
            <person name="Grumaz C."/>
            <person name="Vainshtein Y."/>
            <person name="Kirstahler P."/>
            <person name="Sohn K."/>
        </authorList>
    </citation>
    <scope>NUCLEOTIDE SEQUENCE [LARGE SCALE GENOMIC DNA]</scope>
    <source>
        <strain evidence="5 6">DSM 535</strain>
    </source>
</reference>